<organism evidence="2 3">
    <name type="scientific">Vibrio harveyi</name>
    <name type="common">Beneckea harveyi</name>
    <dbReference type="NCBI Taxonomy" id="669"/>
    <lineage>
        <taxon>Bacteria</taxon>
        <taxon>Pseudomonadati</taxon>
        <taxon>Pseudomonadota</taxon>
        <taxon>Gammaproteobacteria</taxon>
        <taxon>Vibrionales</taxon>
        <taxon>Vibrionaceae</taxon>
        <taxon>Vibrio</taxon>
    </lineage>
</organism>
<comment type="caution">
    <text evidence="2">The sequence shown here is derived from an EMBL/GenBank/DDBJ whole genome shotgun (WGS) entry which is preliminary data.</text>
</comment>
<gene>
    <name evidence="2" type="ORF">DS957_003955</name>
</gene>
<reference evidence="2 3" key="1">
    <citation type="submission" date="2018-08" db="EMBL/GenBank/DDBJ databases">
        <title>Vibrio harveyi strains pathogenic to white snook Centropomus viridis Lockington (1877) and potential probiotic bacteria.</title>
        <authorList>
            <person name="Soto-Rodriguez S."/>
            <person name="Gomez-Gil B."/>
            <person name="Lozano-Olvera R."/>
        </authorList>
    </citation>
    <scope>NUCLEOTIDE SEQUENCE [LARGE SCALE GENOMIC DNA]</scope>
    <source>
        <strain evidence="2 3">CAIM 1508</strain>
    </source>
</reference>
<keyword evidence="1" id="KW-0812">Transmembrane</keyword>
<feature type="transmembrane region" description="Helical" evidence="1">
    <location>
        <begin position="7"/>
        <end position="27"/>
    </location>
</feature>
<dbReference type="RefSeq" id="WP_114091674.1">
    <property type="nucleotide sequence ID" value="NZ_QOUW02000007.1"/>
</dbReference>
<evidence type="ECO:0000256" key="1">
    <source>
        <dbReference type="SAM" id="Phobius"/>
    </source>
</evidence>
<protein>
    <submittedName>
        <fullName evidence="2">Uncharacterized protein</fullName>
    </submittedName>
</protein>
<keyword evidence="1" id="KW-0472">Membrane</keyword>
<evidence type="ECO:0000313" key="3">
    <source>
        <dbReference type="Proteomes" id="UP000253437"/>
    </source>
</evidence>
<dbReference type="EMBL" id="QOUW02000007">
    <property type="protein sequence ID" value="RIW17930.1"/>
    <property type="molecule type" value="Genomic_DNA"/>
</dbReference>
<dbReference type="AlphaFoldDB" id="A0A8B3DNN9"/>
<name>A0A8B3DNN9_VIBHA</name>
<accession>A0A8B3DNN9</accession>
<feature type="transmembrane region" description="Helical" evidence="1">
    <location>
        <begin position="47"/>
        <end position="66"/>
    </location>
</feature>
<evidence type="ECO:0000313" key="2">
    <source>
        <dbReference type="EMBL" id="RIW17930.1"/>
    </source>
</evidence>
<keyword evidence="1" id="KW-1133">Transmembrane helix</keyword>
<sequence length="80" mass="8872">MSELYTFVATAALVGVLGVYCIVSWLFYLGSAVYTVLSDSSLLKNPYWILCTFVVMVLSPVILPFAKGWVWEAEKGDSIK</sequence>
<dbReference type="Proteomes" id="UP000253437">
    <property type="component" value="Unassembled WGS sequence"/>
</dbReference>
<proteinExistence type="predicted"/>